<keyword evidence="3" id="KW-1185">Reference proteome</keyword>
<reference evidence="2 3" key="1">
    <citation type="submission" date="2015-10" db="EMBL/GenBank/DDBJ databases">
        <title>Full genome of DAOMC 229536 Phialocephala scopiformis, a fungal endophyte of spruce producing the potent anti-insectan compound rugulosin.</title>
        <authorList>
            <consortium name="DOE Joint Genome Institute"/>
            <person name="Walker A.K."/>
            <person name="Frasz S.L."/>
            <person name="Seifert K.A."/>
            <person name="Miller J.D."/>
            <person name="Mondo S.J."/>
            <person name="Labutti K."/>
            <person name="Lipzen A."/>
            <person name="Dockter R."/>
            <person name="Kennedy M."/>
            <person name="Grigoriev I.V."/>
            <person name="Spatafora J.W."/>
        </authorList>
    </citation>
    <scope>NUCLEOTIDE SEQUENCE [LARGE SCALE GENOMIC DNA]</scope>
    <source>
        <strain evidence="2 3">CBS 120377</strain>
    </source>
</reference>
<evidence type="ECO:0000313" key="2">
    <source>
        <dbReference type="EMBL" id="KUJ06214.1"/>
    </source>
</evidence>
<dbReference type="RefSeq" id="XP_018060569.1">
    <property type="nucleotide sequence ID" value="XM_018221014.1"/>
</dbReference>
<feature type="compositionally biased region" description="Basic residues" evidence="1">
    <location>
        <begin position="1"/>
        <end position="10"/>
    </location>
</feature>
<gene>
    <name evidence="2" type="ORF">LY89DRAFT_744047</name>
</gene>
<evidence type="ECO:0000313" key="3">
    <source>
        <dbReference type="Proteomes" id="UP000070700"/>
    </source>
</evidence>
<dbReference type="STRING" id="149040.A0A132B2S9"/>
<dbReference type="KEGG" id="psco:LY89DRAFT_744047"/>
<dbReference type="Proteomes" id="UP000070700">
    <property type="component" value="Unassembled WGS sequence"/>
</dbReference>
<dbReference type="GeneID" id="28830740"/>
<feature type="region of interest" description="Disordered" evidence="1">
    <location>
        <begin position="1"/>
        <end position="31"/>
    </location>
</feature>
<sequence>MAANLSRKRVPSAAQQQPPAPRKESSHPLRGGKLLARTLGSYPKGWAEVIVEIDKIAISVCVLVLTTLRYGDQDTSVSEIMEPVDLIKYELEMELK</sequence>
<name>A0A132B2S9_MOLSC</name>
<dbReference type="InParanoid" id="A0A132B2S9"/>
<protein>
    <submittedName>
        <fullName evidence="2">Uncharacterized protein</fullName>
    </submittedName>
</protein>
<dbReference type="AlphaFoldDB" id="A0A132B2S9"/>
<proteinExistence type="predicted"/>
<evidence type="ECO:0000256" key="1">
    <source>
        <dbReference type="SAM" id="MobiDB-lite"/>
    </source>
</evidence>
<organism evidence="2 3">
    <name type="scientific">Mollisia scopiformis</name>
    <name type="common">Conifer needle endophyte fungus</name>
    <name type="synonym">Phialocephala scopiformis</name>
    <dbReference type="NCBI Taxonomy" id="149040"/>
    <lineage>
        <taxon>Eukaryota</taxon>
        <taxon>Fungi</taxon>
        <taxon>Dikarya</taxon>
        <taxon>Ascomycota</taxon>
        <taxon>Pezizomycotina</taxon>
        <taxon>Leotiomycetes</taxon>
        <taxon>Helotiales</taxon>
        <taxon>Mollisiaceae</taxon>
        <taxon>Mollisia</taxon>
    </lineage>
</organism>
<dbReference type="EMBL" id="KQ947451">
    <property type="protein sequence ID" value="KUJ06214.1"/>
    <property type="molecule type" value="Genomic_DNA"/>
</dbReference>
<accession>A0A132B2S9</accession>